<dbReference type="AlphaFoldDB" id="A0A7Y9S745"/>
<name>A0A7Y9S745_9MICC</name>
<gene>
    <name evidence="3" type="ORF">FHU41_002088</name>
</gene>
<dbReference type="InterPro" id="IPR013538">
    <property type="entry name" value="ASHA1/2-like_C"/>
</dbReference>
<dbReference type="RefSeq" id="WP_179389570.1">
    <property type="nucleotide sequence ID" value="NZ_JACBYQ010000002.1"/>
</dbReference>
<evidence type="ECO:0000256" key="1">
    <source>
        <dbReference type="ARBA" id="ARBA00006817"/>
    </source>
</evidence>
<comment type="similarity">
    <text evidence="1">Belongs to the AHA1 family.</text>
</comment>
<accession>A0A7Y9S745</accession>
<protein>
    <submittedName>
        <fullName evidence="3">Uncharacterized protein YndB with AHSA1/START domain</fullName>
    </submittedName>
</protein>
<evidence type="ECO:0000313" key="3">
    <source>
        <dbReference type="EMBL" id="NYE95838.1"/>
    </source>
</evidence>
<dbReference type="InterPro" id="IPR023393">
    <property type="entry name" value="START-like_dom_sf"/>
</dbReference>
<reference evidence="3 4" key="1">
    <citation type="submission" date="2020-07" db="EMBL/GenBank/DDBJ databases">
        <title>Sequencing the genomes of 1000 actinobacteria strains.</title>
        <authorList>
            <person name="Klenk H.-P."/>
        </authorList>
    </citation>
    <scope>NUCLEOTIDE SEQUENCE [LARGE SCALE GENOMIC DNA]</scope>
    <source>
        <strain evidence="3 4">DSM 102047</strain>
    </source>
</reference>
<dbReference type="Gene3D" id="3.30.530.20">
    <property type="match status" value="1"/>
</dbReference>
<sequence>MSDLGTMEELDGGKVRLRYRRLYPHRVSKVWQALTDPEQSKRWWAQARGALEAGGSWDLRWQNTPPGEQPMDWWTGSITELEPERVFELQNSVHGLLRWELSPAVVGATGDGTELIFTAIIDTEDRQARLSTLAGWHIHLDHLDSVLAGGSVDWPNWYSDHYPAWQQVHDEYAQVVGGKA</sequence>
<dbReference type="EMBL" id="JACBYQ010000002">
    <property type="protein sequence ID" value="NYE95838.1"/>
    <property type="molecule type" value="Genomic_DNA"/>
</dbReference>
<keyword evidence="4" id="KW-1185">Reference proteome</keyword>
<dbReference type="Pfam" id="PF08327">
    <property type="entry name" value="AHSA1"/>
    <property type="match status" value="1"/>
</dbReference>
<dbReference type="SUPFAM" id="SSF55961">
    <property type="entry name" value="Bet v1-like"/>
    <property type="match status" value="1"/>
</dbReference>
<evidence type="ECO:0000259" key="2">
    <source>
        <dbReference type="Pfam" id="PF08327"/>
    </source>
</evidence>
<comment type="caution">
    <text evidence="3">The sequence shown here is derived from an EMBL/GenBank/DDBJ whole genome shotgun (WGS) entry which is preliminary data.</text>
</comment>
<organism evidence="3 4">
    <name type="scientific">Psychromicrobium silvestre</name>
    <dbReference type="NCBI Taxonomy" id="1645614"/>
    <lineage>
        <taxon>Bacteria</taxon>
        <taxon>Bacillati</taxon>
        <taxon>Actinomycetota</taxon>
        <taxon>Actinomycetes</taxon>
        <taxon>Micrococcales</taxon>
        <taxon>Micrococcaceae</taxon>
        <taxon>Psychromicrobium</taxon>
    </lineage>
</organism>
<evidence type="ECO:0000313" key="4">
    <source>
        <dbReference type="Proteomes" id="UP000521748"/>
    </source>
</evidence>
<dbReference type="Proteomes" id="UP000521748">
    <property type="component" value="Unassembled WGS sequence"/>
</dbReference>
<proteinExistence type="inferred from homology"/>
<feature type="domain" description="Activator of Hsp90 ATPase homologue 1/2-like C-terminal" evidence="2">
    <location>
        <begin position="27"/>
        <end position="147"/>
    </location>
</feature>